<dbReference type="InterPro" id="IPR006094">
    <property type="entry name" value="Oxid_FAD_bind_N"/>
</dbReference>
<dbReference type="GO" id="GO:0003824">
    <property type="term" value="F:catalytic activity"/>
    <property type="evidence" value="ECO:0007669"/>
    <property type="project" value="InterPro"/>
</dbReference>
<proteinExistence type="predicted"/>
<evidence type="ECO:0000259" key="3">
    <source>
        <dbReference type="PROSITE" id="PS51387"/>
    </source>
</evidence>
<dbReference type="InterPro" id="IPR016169">
    <property type="entry name" value="FAD-bd_PCMH_sub2"/>
</dbReference>
<feature type="domain" description="FAD-binding PCMH-type" evidence="3">
    <location>
        <begin position="1"/>
        <end position="168"/>
    </location>
</feature>
<reference evidence="4 5" key="1">
    <citation type="submission" date="2020-08" db="EMBL/GenBank/DDBJ databases">
        <title>Functional genomics of gut bacteria from endangered species of beetles.</title>
        <authorList>
            <person name="Carlos-Shanley C."/>
        </authorList>
    </citation>
    <scope>NUCLEOTIDE SEQUENCE [LARGE SCALE GENOMIC DNA]</scope>
    <source>
        <strain evidence="4 5">S00239</strain>
    </source>
</reference>
<dbReference type="PANTHER" id="PTHR11748">
    <property type="entry name" value="D-LACTATE DEHYDROGENASE"/>
    <property type="match status" value="1"/>
</dbReference>
<evidence type="ECO:0000313" key="4">
    <source>
        <dbReference type="EMBL" id="MBB4843234.1"/>
    </source>
</evidence>
<dbReference type="InterPro" id="IPR036318">
    <property type="entry name" value="FAD-bd_PCMH-like_sf"/>
</dbReference>
<dbReference type="PROSITE" id="PS51387">
    <property type="entry name" value="FAD_PCMH"/>
    <property type="match status" value="1"/>
</dbReference>
<dbReference type="SUPFAM" id="SSF55103">
    <property type="entry name" value="FAD-linked oxidases, C-terminal domain"/>
    <property type="match status" value="1"/>
</dbReference>
<dbReference type="AlphaFoldDB" id="A0A840L3Z1"/>
<organism evidence="4 5">
    <name type="scientific">Roseateles oligotrophus</name>
    <dbReference type="NCBI Taxonomy" id="1769250"/>
    <lineage>
        <taxon>Bacteria</taxon>
        <taxon>Pseudomonadati</taxon>
        <taxon>Pseudomonadota</taxon>
        <taxon>Betaproteobacteria</taxon>
        <taxon>Burkholderiales</taxon>
        <taxon>Sphaerotilaceae</taxon>
        <taxon>Roseateles</taxon>
    </lineage>
</organism>
<evidence type="ECO:0000256" key="2">
    <source>
        <dbReference type="ARBA" id="ARBA00022827"/>
    </source>
</evidence>
<evidence type="ECO:0000313" key="5">
    <source>
        <dbReference type="Proteomes" id="UP000562027"/>
    </source>
</evidence>
<dbReference type="Pfam" id="PF01565">
    <property type="entry name" value="FAD_binding_4"/>
    <property type="match status" value="1"/>
</dbReference>
<keyword evidence="1" id="KW-0285">Flavoprotein</keyword>
<dbReference type="NCBIfam" id="NF008439">
    <property type="entry name" value="PRK11282.1"/>
    <property type="match status" value="1"/>
</dbReference>
<evidence type="ECO:0000256" key="1">
    <source>
        <dbReference type="ARBA" id="ARBA00022630"/>
    </source>
</evidence>
<dbReference type="InterPro" id="IPR016164">
    <property type="entry name" value="FAD-linked_Oxase-like_C"/>
</dbReference>
<accession>A0A840L3Z1</accession>
<sequence length="360" mass="38020">MQIAELQERVRAAAASGQKLCIQGQGSKAFYGEAPQGEPLSLTGFSGISSYEPSELVVTVKAGTPIAELEQALAEQNQHLAFEPPRFGGQGTVGGMVATGLSGPARMSQGALREHVLGITLLNGRAEALSFGGTVMKNVAGYDASRLIAGSLGILGLILEVSLKVLPRPVAQTTLRFEMAQAQALQKLNQWGGQALPLHASAWWDGALVLRLAGAQAAVDAARHKLGGEAIAPEQAEPFWTGLRDHGDEFFQAAARAVRGGASLWRLSLPQTAPALAQVHGEQLIEWGGAQRWLTTAMPAAALREAAAQLGGHATLFLGQDKRCGAFAPLPPPLLRIHRELKKSFDPQGVFNPGRLYADL</sequence>
<dbReference type="SUPFAM" id="SSF56176">
    <property type="entry name" value="FAD-binding/transporter-associated domain-like"/>
    <property type="match status" value="1"/>
</dbReference>
<dbReference type="GO" id="GO:0071949">
    <property type="term" value="F:FAD binding"/>
    <property type="evidence" value="ECO:0007669"/>
    <property type="project" value="InterPro"/>
</dbReference>
<protein>
    <submittedName>
        <fullName evidence="4">Glycolate oxidase FAD binding subunit</fullName>
    </submittedName>
</protein>
<keyword evidence="2" id="KW-0274">FAD</keyword>
<dbReference type="EMBL" id="JACHLP010000003">
    <property type="protein sequence ID" value="MBB4843234.1"/>
    <property type="molecule type" value="Genomic_DNA"/>
</dbReference>
<keyword evidence="5" id="KW-1185">Reference proteome</keyword>
<gene>
    <name evidence="4" type="ORF">HNP55_001753</name>
</gene>
<name>A0A840L3Z1_9BURK</name>
<dbReference type="RefSeq" id="WP_184298300.1">
    <property type="nucleotide sequence ID" value="NZ_JACHLP010000003.1"/>
</dbReference>
<dbReference type="Gene3D" id="3.30.465.10">
    <property type="match status" value="1"/>
</dbReference>
<dbReference type="PANTHER" id="PTHR11748:SF103">
    <property type="entry name" value="GLYCOLATE OXIDASE SUBUNIT GLCE"/>
    <property type="match status" value="1"/>
</dbReference>
<dbReference type="Proteomes" id="UP000562027">
    <property type="component" value="Unassembled WGS sequence"/>
</dbReference>
<dbReference type="InterPro" id="IPR016166">
    <property type="entry name" value="FAD-bd_PCMH"/>
</dbReference>
<comment type="caution">
    <text evidence="4">The sequence shown here is derived from an EMBL/GenBank/DDBJ whole genome shotgun (WGS) entry which is preliminary data.</text>
</comment>